<proteinExistence type="predicted"/>
<dbReference type="Proteomes" id="UP000499080">
    <property type="component" value="Unassembled WGS sequence"/>
</dbReference>
<keyword evidence="2" id="KW-1185">Reference proteome</keyword>
<dbReference type="OrthoDB" id="8195432at2759"/>
<dbReference type="EMBL" id="BGPR01034504">
    <property type="protein sequence ID" value="GBO08914.1"/>
    <property type="molecule type" value="Genomic_DNA"/>
</dbReference>
<sequence length="84" mass="9277">MSRSYLKKFQRLCCSDVLQWSRDIFVEHVTGHRQFVDPSSTSNRRATNVANPSVPVVTSNFDVNSSLVPVAGTSRSTYAAITAN</sequence>
<organism evidence="1 2">
    <name type="scientific">Araneus ventricosus</name>
    <name type="common">Orbweaver spider</name>
    <name type="synonym">Epeira ventricosa</name>
    <dbReference type="NCBI Taxonomy" id="182803"/>
    <lineage>
        <taxon>Eukaryota</taxon>
        <taxon>Metazoa</taxon>
        <taxon>Ecdysozoa</taxon>
        <taxon>Arthropoda</taxon>
        <taxon>Chelicerata</taxon>
        <taxon>Arachnida</taxon>
        <taxon>Araneae</taxon>
        <taxon>Araneomorphae</taxon>
        <taxon>Entelegynae</taxon>
        <taxon>Araneoidea</taxon>
        <taxon>Araneidae</taxon>
        <taxon>Araneus</taxon>
    </lineage>
</organism>
<dbReference type="AlphaFoldDB" id="A0A4Y2UA05"/>
<protein>
    <submittedName>
        <fullName evidence="1">Uncharacterized protein</fullName>
    </submittedName>
</protein>
<reference evidence="1 2" key="1">
    <citation type="journal article" date="2019" name="Sci. Rep.">
        <title>Orb-weaving spider Araneus ventricosus genome elucidates the spidroin gene catalogue.</title>
        <authorList>
            <person name="Kono N."/>
            <person name="Nakamura H."/>
            <person name="Ohtoshi R."/>
            <person name="Moran D.A.P."/>
            <person name="Shinohara A."/>
            <person name="Yoshida Y."/>
            <person name="Fujiwara M."/>
            <person name="Mori M."/>
            <person name="Tomita M."/>
            <person name="Arakawa K."/>
        </authorList>
    </citation>
    <scope>NUCLEOTIDE SEQUENCE [LARGE SCALE GENOMIC DNA]</scope>
</reference>
<name>A0A4Y2UA05_ARAVE</name>
<gene>
    <name evidence="1" type="ORF">AVEN_146548_1</name>
</gene>
<accession>A0A4Y2UA05</accession>
<comment type="caution">
    <text evidence="1">The sequence shown here is derived from an EMBL/GenBank/DDBJ whole genome shotgun (WGS) entry which is preliminary data.</text>
</comment>
<evidence type="ECO:0000313" key="2">
    <source>
        <dbReference type="Proteomes" id="UP000499080"/>
    </source>
</evidence>
<evidence type="ECO:0000313" key="1">
    <source>
        <dbReference type="EMBL" id="GBO08914.1"/>
    </source>
</evidence>